<sequence length="264" mass="29699">MTPRRPMGITDRRLRAFFAVRGYPDPATVSQERTIWAATKRRTRTSRICSASSTRQAVTVIDPEIRKAVQTVYSTDLSLPEEWTPEQRNEFLTAEADKISSMAASMAEELWEKAIAVWSRNRSGRTPNHATKVALLEAARAQAAQTVLNNELYELIETGETGDLIETDEVPPSWGSPDPAHLGWERRWTNPAYQSEPSEDLEPLIDRLWPAPDFSGPFRIKAGYLISARAEDGQPLPARPEDPLTAELAQMIYRDLRADGLPER</sequence>
<reference evidence="1" key="1">
    <citation type="submission" date="2016-03" db="EMBL/GenBank/DDBJ databases">
        <authorList>
            <person name="Ploux O."/>
        </authorList>
    </citation>
    <scope>NUCLEOTIDE SEQUENCE</scope>
    <source>
        <strain evidence="1">UC10</strain>
    </source>
</reference>
<proteinExistence type="predicted"/>
<name>A0A1Y5PPH0_9MYCO</name>
<dbReference type="EMBL" id="FLQS01000068">
    <property type="protein sequence ID" value="SBS79270.1"/>
    <property type="molecule type" value="Genomic_DNA"/>
</dbReference>
<dbReference type="AlphaFoldDB" id="A0A1Y5PPH0"/>
<evidence type="ECO:0000313" key="1">
    <source>
        <dbReference type="EMBL" id="SBS79270.1"/>
    </source>
</evidence>
<gene>
    <name evidence="1" type="ORF">MHPYR_700010</name>
</gene>
<protein>
    <submittedName>
        <fullName evidence="1">Uncharacterized protein</fullName>
    </submittedName>
</protein>
<organism evidence="1">
    <name type="scientific">uncultured Mycobacterium sp</name>
    <dbReference type="NCBI Taxonomy" id="171292"/>
    <lineage>
        <taxon>Bacteria</taxon>
        <taxon>Bacillati</taxon>
        <taxon>Actinomycetota</taxon>
        <taxon>Actinomycetes</taxon>
        <taxon>Mycobacteriales</taxon>
        <taxon>Mycobacteriaceae</taxon>
        <taxon>Mycobacterium</taxon>
        <taxon>environmental samples</taxon>
    </lineage>
</organism>
<accession>A0A1Y5PPH0</accession>